<proteinExistence type="predicted"/>
<dbReference type="HOGENOM" id="CLU_767442_0_0_1"/>
<dbReference type="AlphaFoldDB" id="A0A098VSY7"/>
<keyword evidence="2" id="KW-0812">Transmembrane</keyword>
<feature type="compositionally biased region" description="Low complexity" evidence="1">
    <location>
        <begin position="129"/>
        <end position="141"/>
    </location>
</feature>
<evidence type="ECO:0000256" key="1">
    <source>
        <dbReference type="SAM" id="MobiDB-lite"/>
    </source>
</evidence>
<name>A0A098VSY7_9MICR</name>
<keyword evidence="4" id="KW-1185">Reference proteome</keyword>
<dbReference type="GeneID" id="25258955"/>
<protein>
    <submittedName>
        <fullName evidence="3">Uncharacterized protein</fullName>
    </submittedName>
</protein>
<evidence type="ECO:0000313" key="4">
    <source>
        <dbReference type="Proteomes" id="UP000029725"/>
    </source>
</evidence>
<feature type="region of interest" description="Disordered" evidence="1">
    <location>
        <begin position="118"/>
        <end position="141"/>
    </location>
</feature>
<dbReference type="Proteomes" id="UP000029725">
    <property type="component" value="Unassembled WGS sequence"/>
</dbReference>
<sequence length="361" mass="39459">MTSLLTQPANPLAKSEVTYISPPPPPILSAPKKTITNPLQDQKKAKYAQLLNQREEDHFLLQQNDLEREKSAWNNVLTWLLALLALTLLPFALHYGIKSTHPPNVVVPSGMQTHSIKHQPRHENGISGTAAAPMASSPSSSTVVAPHICVCTVRRINKLTNDVRTSTLKFPISHLAAHSTWDEECERLCAEERPKMVETLNVDEWHGNGHNTKPSEPMHVSKSPKLPDENPKELERAIGGLFDALLSVAPIEDTHSPLIDDAAIFDMLLSSLSAPEAAGSTFVKKPMRVSPVSSHISEDLFGPLIKKEPPTSPVDADKDIRIPLFKDGDLFHPSSSPMMLSAMLLGMGASNETAHTPLILS</sequence>
<dbReference type="VEuPathDB" id="MicrosporidiaDB:DI09_1p630"/>
<dbReference type="EMBL" id="JMKJ01000111">
    <property type="protein sequence ID" value="KGG52213.1"/>
    <property type="molecule type" value="Genomic_DNA"/>
</dbReference>
<feature type="transmembrane region" description="Helical" evidence="2">
    <location>
        <begin position="76"/>
        <end position="97"/>
    </location>
</feature>
<reference evidence="3 4" key="1">
    <citation type="submission" date="2014-04" db="EMBL/GenBank/DDBJ databases">
        <title>A new species of microsporidia sheds light on the evolution of extreme parasitism.</title>
        <authorList>
            <person name="Haag K.L."/>
            <person name="James T.Y."/>
            <person name="Larsson R."/>
            <person name="Schaer T.M."/>
            <person name="Refardt D."/>
            <person name="Pombert J.-F."/>
            <person name="Ebert D."/>
        </authorList>
    </citation>
    <scope>NUCLEOTIDE SEQUENCE [LARGE SCALE GENOMIC DNA]</scope>
    <source>
        <strain evidence="3 4">UGP3</strain>
        <tissue evidence="3">Spores</tissue>
    </source>
</reference>
<evidence type="ECO:0000313" key="3">
    <source>
        <dbReference type="EMBL" id="KGG52213.1"/>
    </source>
</evidence>
<comment type="caution">
    <text evidence="3">The sequence shown here is derived from an EMBL/GenBank/DDBJ whole genome shotgun (WGS) entry which is preliminary data.</text>
</comment>
<keyword evidence="2" id="KW-1133">Transmembrane helix</keyword>
<organism evidence="3 4">
    <name type="scientific">Mitosporidium daphniae</name>
    <dbReference type="NCBI Taxonomy" id="1485682"/>
    <lineage>
        <taxon>Eukaryota</taxon>
        <taxon>Fungi</taxon>
        <taxon>Fungi incertae sedis</taxon>
        <taxon>Microsporidia</taxon>
        <taxon>Mitosporidium</taxon>
    </lineage>
</organism>
<feature type="region of interest" description="Disordered" evidence="1">
    <location>
        <begin position="204"/>
        <end position="231"/>
    </location>
</feature>
<evidence type="ECO:0000256" key="2">
    <source>
        <dbReference type="SAM" id="Phobius"/>
    </source>
</evidence>
<keyword evidence="2" id="KW-0472">Membrane</keyword>
<gene>
    <name evidence="3" type="ORF">DI09_1p630</name>
</gene>
<accession>A0A098VSY7</accession>
<dbReference type="RefSeq" id="XP_013238640.1">
    <property type="nucleotide sequence ID" value="XM_013383186.1"/>
</dbReference>